<gene>
    <name evidence="2" type="ORF">B8V81_1996</name>
</gene>
<proteinExistence type="predicted"/>
<reference evidence="2 3" key="1">
    <citation type="submission" date="2017-05" db="EMBL/GenBank/DDBJ databases">
        <title>Functional genome analysis of Paenibacillus pasadenensis strain R16: insights on endophytic life style and antifungal activity.</title>
        <authorList>
            <person name="Passera A."/>
            <person name="Marcolungo L."/>
            <person name="Casati P."/>
            <person name="Brasca M."/>
            <person name="Quaglino F."/>
            <person name="Delledonne M."/>
        </authorList>
    </citation>
    <scope>NUCLEOTIDE SEQUENCE [LARGE SCALE GENOMIC DNA]</scope>
    <source>
        <strain evidence="2 3">R16</strain>
    </source>
</reference>
<protein>
    <submittedName>
        <fullName evidence="2">Uncharacterized protein</fullName>
    </submittedName>
</protein>
<name>A0A2N5MZQ3_9BACL</name>
<dbReference type="RefSeq" id="WP_028598239.1">
    <property type="nucleotide sequence ID" value="NZ_BIMM01000080.1"/>
</dbReference>
<feature type="compositionally biased region" description="Low complexity" evidence="1">
    <location>
        <begin position="471"/>
        <end position="482"/>
    </location>
</feature>
<dbReference type="OrthoDB" id="2349072at2"/>
<feature type="compositionally biased region" description="Low complexity" evidence="1">
    <location>
        <begin position="364"/>
        <end position="386"/>
    </location>
</feature>
<evidence type="ECO:0000256" key="1">
    <source>
        <dbReference type="SAM" id="MobiDB-lite"/>
    </source>
</evidence>
<comment type="caution">
    <text evidence="2">The sequence shown here is derived from an EMBL/GenBank/DDBJ whole genome shotgun (WGS) entry which is preliminary data.</text>
</comment>
<feature type="region of interest" description="Disordered" evidence="1">
    <location>
        <begin position="360"/>
        <end position="388"/>
    </location>
</feature>
<dbReference type="AlphaFoldDB" id="A0A2N5MZQ3"/>
<sequence length="692" mass="72536">MKEDKGSSLLLVVFLILLLSLLGVAVLGASLGGAMRTERSEENVQSVHLAQKGLDEAIAAIYDRFNGRFIDPESLGSQLAGFTDAFNEQLAQGGSGGSRLDAARPFYQVVSVRCADDGECLSRGSAGSAAYQYSLVVTAEAEVDGAKRRLQQEVMLDTYPDFLKYAFGSEGVVTIGGAPYFRGNLYAGEALQLSDTADYVYAGKRRTQVSQFLFLDPMLGADGRPLDDSGWIIAGDGGRLHYGYGVSYPDGVDRYMAVYDRSLAGADGVDRDKTHGLGQRIRVEPPQKFVSIDVRSSFLDKVRDSLGEGAGKQDRTVIENVYASGGAAALVDLLESSYASRYERLGAQPALTAEEPAVPDILLGPEPSDPGGSPADPAAPGAGPDPEAYEQARLEYEQAVTEYELAVAEHERQLAEFRAGLTSIGAPGLAGSAVVTGPLVLDASVPAIDFASKGKHNWLIVDGDLELRGPAIGADEAADPGAEPGGSGSGGGEDGADGASGKGASPLRLRGNVLVTGSMTLSGQVDVDATVYVLGRTDIRDGAIRGLQPGGAAPRKELVLIGGGPIDLYRVSSFQPVGAGFGSGAEADGQVLDAFLYTESSASLYGVGSAFWMRGGFFAKGDLTLNAVLGSTVEDEARQRLSFQEQSSLGKEKARFIIDYNSSVFASQEAALPRVSKVRLTTGPLRLLPQDG</sequence>
<dbReference type="EMBL" id="NFEZ01000004">
    <property type="protein sequence ID" value="PLT43565.1"/>
    <property type="molecule type" value="Genomic_DNA"/>
</dbReference>
<feature type="region of interest" description="Disordered" evidence="1">
    <location>
        <begin position="471"/>
        <end position="504"/>
    </location>
</feature>
<dbReference type="Proteomes" id="UP000234789">
    <property type="component" value="Unassembled WGS sequence"/>
</dbReference>
<feature type="compositionally biased region" description="Gly residues" evidence="1">
    <location>
        <begin position="483"/>
        <end position="501"/>
    </location>
</feature>
<keyword evidence="3" id="KW-1185">Reference proteome</keyword>
<organism evidence="2 3">
    <name type="scientific">Paenibacillus pasadenensis</name>
    <dbReference type="NCBI Taxonomy" id="217090"/>
    <lineage>
        <taxon>Bacteria</taxon>
        <taxon>Bacillati</taxon>
        <taxon>Bacillota</taxon>
        <taxon>Bacilli</taxon>
        <taxon>Bacillales</taxon>
        <taxon>Paenibacillaceae</taxon>
        <taxon>Paenibacillus</taxon>
    </lineage>
</organism>
<evidence type="ECO:0000313" key="2">
    <source>
        <dbReference type="EMBL" id="PLT43565.1"/>
    </source>
</evidence>
<evidence type="ECO:0000313" key="3">
    <source>
        <dbReference type="Proteomes" id="UP000234789"/>
    </source>
</evidence>
<accession>A0A2N5MZQ3</accession>